<feature type="transmembrane region" description="Helical" evidence="1">
    <location>
        <begin position="117"/>
        <end position="135"/>
    </location>
</feature>
<feature type="transmembrane region" description="Helical" evidence="1">
    <location>
        <begin position="147"/>
        <end position="166"/>
    </location>
</feature>
<dbReference type="NCBIfam" id="NF041644">
    <property type="entry name" value="CBO0543_fam"/>
    <property type="match status" value="1"/>
</dbReference>
<gene>
    <name evidence="2" type="ORF">FS935_22045</name>
</gene>
<evidence type="ECO:0000313" key="3">
    <source>
        <dbReference type="Proteomes" id="UP000321363"/>
    </source>
</evidence>
<dbReference type="Proteomes" id="UP000321363">
    <property type="component" value="Unassembled WGS sequence"/>
</dbReference>
<evidence type="ECO:0000313" key="2">
    <source>
        <dbReference type="EMBL" id="TXC81586.1"/>
    </source>
</evidence>
<proteinExistence type="predicted"/>
<comment type="caution">
    <text evidence="2">The sequence shown here is derived from an EMBL/GenBank/DDBJ whole genome shotgun (WGS) entry which is preliminary data.</text>
</comment>
<dbReference type="AlphaFoldDB" id="A0A5C6VB17"/>
<accession>A0A5C6VB17</accession>
<protein>
    <submittedName>
        <fullName evidence="2">Uncharacterized protein</fullName>
    </submittedName>
</protein>
<feature type="transmembrane region" description="Helical" evidence="1">
    <location>
        <begin position="52"/>
        <end position="71"/>
    </location>
</feature>
<keyword evidence="1" id="KW-0472">Membrane</keyword>
<keyword evidence="1" id="KW-1133">Transmembrane helix</keyword>
<dbReference type="EMBL" id="VOQF01000024">
    <property type="protein sequence ID" value="TXC81586.1"/>
    <property type="molecule type" value="Genomic_DNA"/>
</dbReference>
<dbReference type="InterPro" id="IPR048147">
    <property type="entry name" value="CBO0543-like"/>
</dbReference>
<keyword evidence="1" id="KW-0812">Transmembrane</keyword>
<reference evidence="2 3" key="1">
    <citation type="journal article" date="2005" name="Int. J. Syst. Evol. Microbiol.">
        <title>Bacillus litoralis sp. nov., isolated from a tidal flat of the Yellow Sea in Korea.</title>
        <authorList>
            <person name="Yoon J.H."/>
            <person name="Oh T.K."/>
        </authorList>
    </citation>
    <scope>NUCLEOTIDE SEQUENCE [LARGE SCALE GENOMIC DNA]</scope>
    <source>
        <strain evidence="2 3">SW-211</strain>
    </source>
</reference>
<evidence type="ECO:0000256" key="1">
    <source>
        <dbReference type="SAM" id="Phobius"/>
    </source>
</evidence>
<dbReference type="RefSeq" id="WP_146950774.1">
    <property type="nucleotide sequence ID" value="NZ_VOQF01000024.1"/>
</dbReference>
<keyword evidence="3" id="KW-1185">Reference proteome</keyword>
<dbReference type="OrthoDB" id="2381462at2"/>
<name>A0A5C6VB17_9BACI</name>
<feature type="transmembrane region" description="Helical" evidence="1">
    <location>
        <begin position="91"/>
        <end position="110"/>
    </location>
</feature>
<sequence>MNFFERAYEILEPILPRKFDENEWFTIFITILVLSVFTYLHKRYNTLLTTEIIAILLFNLLYTTVGDYFLAMEPYDLYDTVDHDSGELMDILLQTIVYPFTLLILMNYYAEKSLNNLLYIMFGAGLLLGLEWVGTEFFNLFTYKKWKLWYSLIFYIPVMISNIFFYNKFHGYIKSQIRGN</sequence>
<feature type="transmembrane region" description="Helical" evidence="1">
    <location>
        <begin position="24"/>
        <end position="40"/>
    </location>
</feature>
<organism evidence="2 3">
    <name type="scientific">Metabacillus litoralis</name>
    <dbReference type="NCBI Taxonomy" id="152268"/>
    <lineage>
        <taxon>Bacteria</taxon>
        <taxon>Bacillati</taxon>
        <taxon>Bacillota</taxon>
        <taxon>Bacilli</taxon>
        <taxon>Bacillales</taxon>
        <taxon>Bacillaceae</taxon>
        <taxon>Metabacillus</taxon>
    </lineage>
</organism>